<dbReference type="PROSITE" id="PS50075">
    <property type="entry name" value="CARRIER"/>
    <property type="match status" value="1"/>
</dbReference>
<proteinExistence type="predicted"/>
<name>A0ABQ8LAC2_LABRO</name>
<dbReference type="InterPro" id="IPR050444">
    <property type="entry name" value="Polyketide_Synthase"/>
</dbReference>
<dbReference type="InterPro" id="IPR036736">
    <property type="entry name" value="ACP-like_sf"/>
</dbReference>
<gene>
    <name evidence="3" type="ORF">H4Q32_029651</name>
</gene>
<organism evidence="3 4">
    <name type="scientific">Labeo rohita</name>
    <name type="common">Indian major carp</name>
    <name type="synonym">Cyprinus rohita</name>
    <dbReference type="NCBI Taxonomy" id="84645"/>
    <lineage>
        <taxon>Eukaryota</taxon>
        <taxon>Metazoa</taxon>
        <taxon>Chordata</taxon>
        <taxon>Craniata</taxon>
        <taxon>Vertebrata</taxon>
        <taxon>Euteleostomi</taxon>
        <taxon>Actinopterygii</taxon>
        <taxon>Neopterygii</taxon>
        <taxon>Teleostei</taxon>
        <taxon>Ostariophysi</taxon>
        <taxon>Cypriniformes</taxon>
        <taxon>Cyprinidae</taxon>
        <taxon>Labeoninae</taxon>
        <taxon>Labeonini</taxon>
        <taxon>Labeo</taxon>
    </lineage>
</organism>
<comment type="caution">
    <text evidence="3">The sequence shown here is derived from an EMBL/GenBank/DDBJ whole genome shotgun (WGS) entry which is preliminary data.</text>
</comment>
<evidence type="ECO:0000313" key="4">
    <source>
        <dbReference type="Proteomes" id="UP000830375"/>
    </source>
</evidence>
<evidence type="ECO:0000313" key="3">
    <source>
        <dbReference type="EMBL" id="KAI2647694.1"/>
    </source>
</evidence>
<protein>
    <submittedName>
        <fullName evidence="3">Highly reducing polyketide synthase virA</fullName>
    </submittedName>
</protein>
<evidence type="ECO:0000259" key="2">
    <source>
        <dbReference type="PROSITE" id="PS50075"/>
    </source>
</evidence>
<dbReference type="PANTHER" id="PTHR45681:SF8">
    <property type="entry name" value="CARRIER DOMAIN-CONTAINING PROTEIN"/>
    <property type="match status" value="1"/>
</dbReference>
<dbReference type="PANTHER" id="PTHR45681">
    <property type="entry name" value="POLYKETIDE SYNTHASE 44-RELATED"/>
    <property type="match status" value="1"/>
</dbReference>
<keyword evidence="1" id="KW-0808">Transferase</keyword>
<dbReference type="SUPFAM" id="SSF47336">
    <property type="entry name" value="ACP-like"/>
    <property type="match status" value="1"/>
</dbReference>
<reference evidence="3 4" key="1">
    <citation type="submission" date="2022-01" db="EMBL/GenBank/DDBJ databases">
        <title>A high-quality chromosome-level genome assembly of rohu carp, Labeo rohita.</title>
        <authorList>
            <person name="Arick M.A. II"/>
            <person name="Hsu C.-Y."/>
            <person name="Magbanua Z."/>
            <person name="Pechanova O."/>
            <person name="Grover C."/>
            <person name="Miller E."/>
            <person name="Thrash A."/>
            <person name="Ezzel L."/>
            <person name="Alam S."/>
            <person name="Benzie J."/>
            <person name="Hamilton M."/>
            <person name="Karsi A."/>
            <person name="Lawrence M.L."/>
            <person name="Peterson D.G."/>
        </authorList>
    </citation>
    <scope>NUCLEOTIDE SEQUENCE [LARGE SCALE GENOMIC DNA]</scope>
    <source>
        <strain evidence="4">BAU-BD-2019</strain>
        <tissue evidence="3">Blood</tissue>
    </source>
</reference>
<dbReference type="Pfam" id="PF00550">
    <property type="entry name" value="PP-binding"/>
    <property type="match status" value="1"/>
</dbReference>
<keyword evidence="4" id="KW-1185">Reference proteome</keyword>
<dbReference type="Proteomes" id="UP000830375">
    <property type="component" value="Unassembled WGS sequence"/>
</dbReference>
<evidence type="ECO:0000256" key="1">
    <source>
        <dbReference type="ARBA" id="ARBA00022679"/>
    </source>
</evidence>
<accession>A0ABQ8LAC2</accession>
<sequence>MLLEIPEIHESLEQCLLINKPQQVVCKFNFKNNWNNILSQNKALNVRMFKIAQEAISKAGVNMSKPEKPMTSSSPRDCLRFMIGETTGVEMDELNDDVHLFDLGIDSMLAMTLQNLIFNDRGVNVPLVTLLDPNSTLSTLIKILEESCVDKYESENEIKSTYL</sequence>
<dbReference type="EMBL" id="JACTAM010000197">
    <property type="protein sequence ID" value="KAI2647694.1"/>
    <property type="molecule type" value="Genomic_DNA"/>
</dbReference>
<dbReference type="InterPro" id="IPR009081">
    <property type="entry name" value="PP-bd_ACP"/>
</dbReference>
<dbReference type="Gene3D" id="1.10.1200.10">
    <property type="entry name" value="ACP-like"/>
    <property type="match status" value="1"/>
</dbReference>
<feature type="domain" description="Carrier" evidence="2">
    <location>
        <begin position="73"/>
        <end position="148"/>
    </location>
</feature>